<keyword evidence="3" id="KW-1185">Reference proteome</keyword>
<feature type="region of interest" description="Disordered" evidence="1">
    <location>
        <begin position="1"/>
        <end position="35"/>
    </location>
</feature>
<accession>A0A4V2XSG0</accession>
<gene>
    <name evidence="2" type="ORF">E1261_06720</name>
</gene>
<feature type="region of interest" description="Disordered" evidence="1">
    <location>
        <begin position="70"/>
        <end position="108"/>
    </location>
</feature>
<protein>
    <submittedName>
        <fullName evidence="2">DUF1841 family protein</fullName>
    </submittedName>
</protein>
<feature type="compositionally biased region" description="Low complexity" evidence="1">
    <location>
        <begin position="97"/>
        <end position="108"/>
    </location>
</feature>
<dbReference type="Proteomes" id="UP000295075">
    <property type="component" value="Unassembled WGS sequence"/>
</dbReference>
<proteinExistence type="predicted"/>
<sequence length="253" mass="27916">MAASQESRPPPAPETKTTVGEPSPAISAASSYPPTSNVVVAMGTRLGRQQDRTCARGASYGERLASTRWAWESGVMPKSRGRKPSKRSKRQPGRPGGPAVVARPAPVGGDLDDAAERRLFAMPYVDVRIGDEDFVDLDPDSEDERSLLIQGEHPEYHDALEDPDFEGEIDGVNPRLHLVMHEIVVNQLWANDPPEVWETARRLRDAGEDRHDILHAIGRLVVGHVHAALRNEPYDLDLYRSQLDQLGRDGLIS</sequence>
<evidence type="ECO:0000256" key="1">
    <source>
        <dbReference type="SAM" id="MobiDB-lite"/>
    </source>
</evidence>
<evidence type="ECO:0000313" key="2">
    <source>
        <dbReference type="EMBL" id="TDC33175.1"/>
    </source>
</evidence>
<evidence type="ECO:0000313" key="3">
    <source>
        <dbReference type="Proteomes" id="UP000295075"/>
    </source>
</evidence>
<dbReference type="InterPro" id="IPR014993">
    <property type="entry name" value="DUF1841"/>
</dbReference>
<dbReference type="OrthoDB" id="5170563at2"/>
<organism evidence="2 3">
    <name type="scientific">Kribbella albertanoniae</name>
    <dbReference type="NCBI Taxonomy" id="1266829"/>
    <lineage>
        <taxon>Bacteria</taxon>
        <taxon>Bacillati</taxon>
        <taxon>Actinomycetota</taxon>
        <taxon>Actinomycetes</taxon>
        <taxon>Propionibacteriales</taxon>
        <taxon>Kribbellaceae</taxon>
        <taxon>Kribbella</taxon>
    </lineage>
</organism>
<name>A0A4V2XSG0_9ACTN</name>
<dbReference type="AlphaFoldDB" id="A0A4V2XSG0"/>
<comment type="caution">
    <text evidence="2">The sequence shown here is derived from an EMBL/GenBank/DDBJ whole genome shotgun (WGS) entry which is preliminary data.</text>
</comment>
<dbReference type="Pfam" id="PF08897">
    <property type="entry name" value="DUF1841"/>
    <property type="match status" value="1"/>
</dbReference>
<dbReference type="EMBL" id="SMKA01000016">
    <property type="protein sequence ID" value="TDC33175.1"/>
    <property type="molecule type" value="Genomic_DNA"/>
</dbReference>
<reference evidence="2 3" key="1">
    <citation type="submission" date="2019-03" db="EMBL/GenBank/DDBJ databases">
        <title>Draft genome sequences of novel Actinobacteria.</title>
        <authorList>
            <person name="Sahin N."/>
            <person name="Ay H."/>
            <person name="Saygin H."/>
        </authorList>
    </citation>
    <scope>NUCLEOTIDE SEQUENCE [LARGE SCALE GENOMIC DNA]</scope>
    <source>
        <strain evidence="2 3">JCM 30547</strain>
    </source>
</reference>
<feature type="compositionally biased region" description="Basic residues" evidence="1">
    <location>
        <begin position="79"/>
        <end position="92"/>
    </location>
</feature>
<feature type="compositionally biased region" description="Low complexity" evidence="1">
    <location>
        <begin position="22"/>
        <end position="34"/>
    </location>
</feature>